<evidence type="ECO:0000256" key="1">
    <source>
        <dbReference type="SAM" id="Phobius"/>
    </source>
</evidence>
<keyword evidence="1" id="KW-0812">Transmembrane</keyword>
<evidence type="ECO:0000256" key="2">
    <source>
        <dbReference type="SAM" id="SignalP"/>
    </source>
</evidence>
<feature type="signal peptide" evidence="2">
    <location>
        <begin position="1"/>
        <end position="26"/>
    </location>
</feature>
<keyword evidence="1" id="KW-1133">Transmembrane helix</keyword>
<evidence type="ECO:0000313" key="4">
    <source>
        <dbReference type="Ensembl" id="ENSOKIP00005023042.1"/>
    </source>
</evidence>
<organism evidence="4 5">
    <name type="scientific">Oncorhynchus kisutch</name>
    <name type="common">Coho salmon</name>
    <name type="synonym">Salmo kisutch</name>
    <dbReference type="NCBI Taxonomy" id="8019"/>
    <lineage>
        <taxon>Eukaryota</taxon>
        <taxon>Metazoa</taxon>
        <taxon>Chordata</taxon>
        <taxon>Craniata</taxon>
        <taxon>Vertebrata</taxon>
        <taxon>Euteleostomi</taxon>
        <taxon>Actinopterygii</taxon>
        <taxon>Neopterygii</taxon>
        <taxon>Teleostei</taxon>
        <taxon>Protacanthopterygii</taxon>
        <taxon>Salmoniformes</taxon>
        <taxon>Salmonidae</taxon>
        <taxon>Salmoninae</taxon>
        <taxon>Oncorhynchus</taxon>
    </lineage>
</organism>
<dbReference type="AlphaFoldDB" id="A0A8C7DZI7"/>
<dbReference type="GeneTree" id="ENSGT01020000230338"/>
<evidence type="ECO:0000313" key="5">
    <source>
        <dbReference type="Proteomes" id="UP000694557"/>
    </source>
</evidence>
<dbReference type="Pfam" id="PF00059">
    <property type="entry name" value="Lectin_C"/>
    <property type="match status" value="1"/>
</dbReference>
<keyword evidence="2" id="KW-0732">Signal</keyword>
<feature type="domain" description="C-type lectin" evidence="3">
    <location>
        <begin position="68"/>
        <end position="147"/>
    </location>
</feature>
<dbReference type="InterPro" id="IPR050111">
    <property type="entry name" value="C-type_lectin/snaclec_domain"/>
</dbReference>
<dbReference type="Gene3D" id="3.10.100.10">
    <property type="entry name" value="Mannose-Binding Protein A, subunit A"/>
    <property type="match status" value="1"/>
</dbReference>
<feature type="chain" id="PRO_5034599933" description="C-type lectin domain-containing protein" evidence="2">
    <location>
        <begin position="27"/>
        <end position="147"/>
    </location>
</feature>
<dbReference type="PROSITE" id="PS50041">
    <property type="entry name" value="C_TYPE_LECTIN_2"/>
    <property type="match status" value="1"/>
</dbReference>
<keyword evidence="1" id="KW-0472">Membrane</keyword>
<dbReference type="InterPro" id="IPR016186">
    <property type="entry name" value="C-type_lectin-like/link_sf"/>
</dbReference>
<dbReference type="PANTHER" id="PTHR22803">
    <property type="entry name" value="MANNOSE, PHOSPHOLIPASE, LECTIN RECEPTOR RELATED"/>
    <property type="match status" value="1"/>
</dbReference>
<accession>A0A8C7DZI7</accession>
<feature type="transmembrane region" description="Helical" evidence="1">
    <location>
        <begin position="36"/>
        <end position="59"/>
    </location>
</feature>
<reference evidence="4" key="2">
    <citation type="submission" date="2025-09" db="UniProtKB">
        <authorList>
            <consortium name="Ensembl"/>
        </authorList>
    </citation>
    <scope>IDENTIFICATION</scope>
</reference>
<dbReference type="InterPro" id="IPR001304">
    <property type="entry name" value="C-type_lectin-like"/>
</dbReference>
<dbReference type="SUPFAM" id="SSF56436">
    <property type="entry name" value="C-type lectin-like"/>
    <property type="match status" value="1"/>
</dbReference>
<evidence type="ECO:0000259" key="3">
    <source>
        <dbReference type="PROSITE" id="PS50041"/>
    </source>
</evidence>
<name>A0A8C7DZI7_ONCKI</name>
<dbReference type="InterPro" id="IPR016187">
    <property type="entry name" value="CTDL_fold"/>
</dbReference>
<protein>
    <recommendedName>
        <fullName evidence="3">C-type lectin domain-containing protein</fullName>
    </recommendedName>
</protein>
<dbReference type="Proteomes" id="UP000694557">
    <property type="component" value="Unassembled WGS sequence"/>
</dbReference>
<keyword evidence="5" id="KW-1185">Reference proteome</keyword>
<reference evidence="4" key="1">
    <citation type="submission" date="2025-08" db="UniProtKB">
        <authorList>
            <consortium name="Ensembl"/>
        </authorList>
    </citation>
    <scope>IDENTIFICATION</scope>
</reference>
<dbReference type="Ensembl" id="ENSOKIT00005024466.1">
    <property type="protein sequence ID" value="ENSOKIP00005023042.1"/>
    <property type="gene ID" value="ENSOKIG00005010123.1"/>
</dbReference>
<sequence length="147" mass="17182">MSLSRSRQALFSAFLCCFLIIPGAENTGPGRRVYRLVTVSFGLLCIVQLTLNVSLHLFWMVRRGWRFFGSSWYYISTETKSWEESRKDCKRRGADLVIVNSKEEQEFNNGFQKMRYWIGLSDIEMESTTTWVDGTPLTIRFLDAWRA</sequence>
<proteinExistence type="predicted"/>